<comment type="catalytic activity">
    <reaction evidence="8">
        <text>L-lysyl-L-alanine(out) = L-lysyl-L-alanine(in)</text>
        <dbReference type="Rhea" id="RHEA:79399"/>
        <dbReference type="ChEBI" id="CHEBI:229954"/>
    </reaction>
</comment>
<comment type="catalytic activity">
    <reaction evidence="15">
        <text>L-arginyl-L-alpha-amino acid(out) = L-arginyl-L-alpha-amino acid(in)</text>
        <dbReference type="Rhea" id="RHEA:79371"/>
        <dbReference type="ChEBI" id="CHEBI:84315"/>
    </reaction>
</comment>
<dbReference type="InterPro" id="IPR036259">
    <property type="entry name" value="MFS_trans_sf"/>
</dbReference>
<organism evidence="27">
    <name type="scientific">bioreactor metagenome</name>
    <dbReference type="NCBI Taxonomy" id="1076179"/>
    <lineage>
        <taxon>unclassified sequences</taxon>
        <taxon>metagenomes</taxon>
        <taxon>ecological metagenomes</taxon>
    </lineage>
</organism>
<dbReference type="PANTHER" id="PTHR23512:SF3">
    <property type="entry name" value="MAJOR FACILITATOR SUPERFAMILY DOMAIN-CONTAINING PROTEIN 1"/>
    <property type="match status" value="1"/>
</dbReference>
<evidence type="ECO:0000256" key="24">
    <source>
        <dbReference type="ARBA" id="ARBA00046376"/>
    </source>
</evidence>
<comment type="subcellular location">
    <subcellularLocation>
        <location evidence="1">Lysosome membrane</location>
        <topology evidence="1">Multi-pass membrane protein</topology>
    </subcellularLocation>
</comment>
<keyword evidence="3" id="KW-0813">Transport</keyword>
<evidence type="ECO:0000256" key="16">
    <source>
        <dbReference type="ARBA" id="ARBA00044900"/>
    </source>
</evidence>
<evidence type="ECO:0000256" key="15">
    <source>
        <dbReference type="ARBA" id="ARBA00044899"/>
    </source>
</evidence>
<evidence type="ECO:0000256" key="8">
    <source>
        <dbReference type="ARBA" id="ARBA00044876"/>
    </source>
</evidence>
<feature type="transmembrane region" description="Helical" evidence="25">
    <location>
        <begin position="428"/>
        <end position="451"/>
    </location>
</feature>
<evidence type="ECO:0000256" key="1">
    <source>
        <dbReference type="ARBA" id="ARBA00004155"/>
    </source>
</evidence>
<comment type="function">
    <text evidence="23">Lysosomal dipeptide uniporter that selectively exports lysine, arginine or histidine-containing dipeptides with a net positive charge from the lysosome lumen into the cytosol. Could play a role in a specific type of protein O-glycosylation indirectly regulating macrophages migration and tissue invasion. Also essential for liver homeostasis.</text>
</comment>
<evidence type="ECO:0000256" key="4">
    <source>
        <dbReference type="ARBA" id="ARBA00022692"/>
    </source>
</evidence>
<evidence type="ECO:0000256" key="25">
    <source>
        <dbReference type="SAM" id="Phobius"/>
    </source>
</evidence>
<dbReference type="PANTHER" id="PTHR23512">
    <property type="entry name" value="MAJOR FACILITATOR SUPERFAMILY DOMAIN-CONTAINING PROTEIN 1"/>
    <property type="match status" value="1"/>
</dbReference>
<protein>
    <recommendedName>
        <fullName evidence="21">Lysosomal dipeptide transporter MFSD1</fullName>
    </recommendedName>
    <alternativeName>
        <fullName evidence="22">Major facilitator superfamily domain-containing protein 1</fullName>
    </alternativeName>
</protein>
<evidence type="ECO:0000256" key="13">
    <source>
        <dbReference type="ARBA" id="ARBA00044893"/>
    </source>
</evidence>
<comment type="catalytic activity">
    <reaction evidence="16">
        <text>L-lysyl-L-lysine(out) = L-lysyl-L-lysine(in)</text>
        <dbReference type="Rhea" id="RHEA:79403"/>
        <dbReference type="ChEBI" id="CHEBI:229956"/>
    </reaction>
</comment>
<feature type="transmembrane region" description="Helical" evidence="25">
    <location>
        <begin position="295"/>
        <end position="315"/>
    </location>
</feature>
<feature type="transmembrane region" description="Helical" evidence="25">
    <location>
        <begin position="54"/>
        <end position="75"/>
    </location>
</feature>
<keyword evidence="7" id="KW-0458">Lysosome</keyword>
<evidence type="ECO:0000256" key="19">
    <source>
        <dbReference type="ARBA" id="ARBA00044919"/>
    </source>
</evidence>
<evidence type="ECO:0000256" key="2">
    <source>
        <dbReference type="ARBA" id="ARBA00008335"/>
    </source>
</evidence>
<evidence type="ECO:0000256" key="17">
    <source>
        <dbReference type="ARBA" id="ARBA00044903"/>
    </source>
</evidence>
<feature type="transmembrane region" description="Helical" evidence="25">
    <location>
        <begin position="127"/>
        <end position="153"/>
    </location>
</feature>
<comment type="catalytic activity">
    <reaction evidence="11">
        <text>L-alpha-aminoacyl-L-histidine(out) = L-alpha-aminoacyl-L-histidine(in)</text>
        <dbReference type="Rhea" id="RHEA:79375"/>
        <dbReference type="ChEBI" id="CHEBI:229967"/>
    </reaction>
</comment>
<dbReference type="SUPFAM" id="SSF103473">
    <property type="entry name" value="MFS general substrate transporter"/>
    <property type="match status" value="1"/>
</dbReference>
<evidence type="ECO:0000256" key="6">
    <source>
        <dbReference type="ARBA" id="ARBA00023136"/>
    </source>
</evidence>
<evidence type="ECO:0000256" key="23">
    <source>
        <dbReference type="ARBA" id="ARBA00045709"/>
    </source>
</evidence>
<feature type="transmembrane region" description="Helical" evidence="25">
    <location>
        <begin position="322"/>
        <end position="341"/>
    </location>
</feature>
<feature type="transmembrane region" description="Helical" evidence="25">
    <location>
        <begin position="347"/>
        <end position="370"/>
    </location>
</feature>
<dbReference type="AlphaFoldDB" id="A0A644YGI6"/>
<evidence type="ECO:0000256" key="12">
    <source>
        <dbReference type="ARBA" id="ARBA00044891"/>
    </source>
</evidence>
<comment type="catalytic activity">
    <reaction evidence="14">
        <text>L-aspartyl-L-lysine(out) = L-aspartyl-L-lysine(in)</text>
        <dbReference type="Rhea" id="RHEA:79411"/>
        <dbReference type="ChEBI" id="CHEBI:229953"/>
    </reaction>
</comment>
<comment type="catalytic activity">
    <reaction evidence="19">
        <text>L-alanyl-L-lysine(out) = L-alanyl-L-lysine(in)</text>
        <dbReference type="Rhea" id="RHEA:79415"/>
        <dbReference type="ChEBI" id="CHEBI:192470"/>
    </reaction>
</comment>
<feature type="domain" description="Major facilitator superfamily (MFS) profile" evidence="26">
    <location>
        <begin position="19"/>
        <end position="456"/>
    </location>
</feature>
<comment type="catalytic activity">
    <reaction evidence="9">
        <text>L-histidyl-glycine(out) = L-histidyl-glycine(in)</text>
        <dbReference type="Rhea" id="RHEA:79395"/>
        <dbReference type="ChEBI" id="CHEBI:229957"/>
    </reaction>
</comment>
<feature type="transmembrane region" description="Helical" evidence="25">
    <location>
        <begin position="87"/>
        <end position="107"/>
    </location>
</feature>
<keyword evidence="6 25" id="KW-0472">Membrane</keyword>
<comment type="subunit">
    <text evidence="24">Homodimer. Interacts with lysosomal protein GLMP (via lumenal domain); the interaction starts while both proteins are still in the endoplasmic reticulum and is required for stabilization of MFSD1 in lysosomes but has no direct effect on its targeting to lysosomes or transporter activity.</text>
</comment>
<sequence>MVEKIHSTLRDSSVARWTALILLASTMFVAYMFIDVLAPLSTMLETSLKWTPDTFGAVAGSEYFLNVFAFFLIFAGIILDRIGVRKAALVSGSLMVIGASIKLYGISDYFNGGGFGYDFFNSFWTGFPASAKVASVGFAIFGCGVEMAGVTVSKGIVKWFAGKELALAMGLEMAIARLGVFAVFRLSPYLAEKGGVSLSVGVGTLLLLIGLLTFSVYFFFDKKLDSQTDALRAGNESSPEEEFRISDLKAIFTSKTFMVVAGLCVLFYSAIFPFQKFATGMLESRLGMTTSEASGLFSYFPIGAMILTPLLGWFIDNKGKAATMLMLGSLLVIVCHLIFALTPEENFTFAVALGAIIVLGVSFSLVPASLWPSVPKLVDNKVLGSAYSIIFWIQNIGLMLTPVLIGWALKRSNPGIAEQIASGEAVKYNYTVPMLIFAGFGVAALLLAFYLKALDKKKGFGLELPNIVKKDHDATSNPG</sequence>
<evidence type="ECO:0000256" key="10">
    <source>
        <dbReference type="ARBA" id="ARBA00044881"/>
    </source>
</evidence>
<evidence type="ECO:0000256" key="5">
    <source>
        <dbReference type="ARBA" id="ARBA00022989"/>
    </source>
</evidence>
<comment type="catalytic activity">
    <reaction evidence="20">
        <text>L-lysyl-glycine(out) = L-lysyl-glycine(in)</text>
        <dbReference type="Rhea" id="RHEA:79407"/>
        <dbReference type="ChEBI" id="CHEBI:191202"/>
    </reaction>
</comment>
<evidence type="ECO:0000259" key="26">
    <source>
        <dbReference type="PROSITE" id="PS50850"/>
    </source>
</evidence>
<dbReference type="GO" id="GO:0022857">
    <property type="term" value="F:transmembrane transporter activity"/>
    <property type="evidence" value="ECO:0007669"/>
    <property type="project" value="InterPro"/>
</dbReference>
<evidence type="ECO:0000256" key="14">
    <source>
        <dbReference type="ARBA" id="ARBA00044898"/>
    </source>
</evidence>
<comment type="catalytic activity">
    <reaction evidence="13">
        <text>L-alpha-aminoacyl-L-lysine(out) = L-alpha-aminoacyl-L-lysine(in)</text>
        <dbReference type="Rhea" id="RHEA:79383"/>
        <dbReference type="ChEBI" id="CHEBI:229966"/>
    </reaction>
</comment>
<evidence type="ECO:0000256" key="9">
    <source>
        <dbReference type="ARBA" id="ARBA00044878"/>
    </source>
</evidence>
<feature type="transmembrane region" description="Helical" evidence="25">
    <location>
        <begin position="14"/>
        <end position="34"/>
    </location>
</feature>
<keyword evidence="4 25" id="KW-0812">Transmembrane</keyword>
<gene>
    <name evidence="27" type="ORF">SDC9_73506</name>
</gene>
<dbReference type="InterPro" id="IPR020846">
    <property type="entry name" value="MFS_dom"/>
</dbReference>
<comment type="similarity">
    <text evidence="2">Belongs to the major facilitator superfamily.</text>
</comment>
<dbReference type="InterPro" id="IPR011701">
    <property type="entry name" value="MFS"/>
</dbReference>
<name>A0A644YGI6_9ZZZZ</name>
<feature type="transmembrane region" description="Helical" evidence="25">
    <location>
        <begin position="196"/>
        <end position="220"/>
    </location>
</feature>
<evidence type="ECO:0000256" key="20">
    <source>
        <dbReference type="ARBA" id="ARBA00044924"/>
    </source>
</evidence>
<comment type="catalytic activity">
    <reaction evidence="10">
        <text>L-alpha-aminoacyl-L-arginine(out) = L-alpha-aminoacyl-L-arginine(in)</text>
        <dbReference type="Rhea" id="RHEA:79367"/>
        <dbReference type="ChEBI" id="CHEBI:229968"/>
    </reaction>
</comment>
<evidence type="ECO:0000256" key="21">
    <source>
        <dbReference type="ARBA" id="ARBA00044985"/>
    </source>
</evidence>
<evidence type="ECO:0000256" key="11">
    <source>
        <dbReference type="ARBA" id="ARBA00044884"/>
    </source>
</evidence>
<dbReference type="InterPro" id="IPR052187">
    <property type="entry name" value="MFSD1"/>
</dbReference>
<comment type="catalytic activity">
    <reaction evidence="12">
        <text>L-lysyl-L-alpha-amino acid(out) = L-lysyl-L-alpha-amino acid(in)</text>
        <dbReference type="Rhea" id="RHEA:79387"/>
        <dbReference type="ChEBI" id="CHEBI:229965"/>
    </reaction>
</comment>
<evidence type="ECO:0000256" key="3">
    <source>
        <dbReference type="ARBA" id="ARBA00022448"/>
    </source>
</evidence>
<evidence type="ECO:0000256" key="7">
    <source>
        <dbReference type="ARBA" id="ARBA00023228"/>
    </source>
</evidence>
<dbReference type="Gene3D" id="1.20.1250.20">
    <property type="entry name" value="MFS general substrate transporter like domains"/>
    <property type="match status" value="2"/>
</dbReference>
<feature type="transmembrane region" description="Helical" evidence="25">
    <location>
        <begin position="256"/>
        <end position="275"/>
    </location>
</feature>
<proteinExistence type="inferred from homology"/>
<comment type="caution">
    <text evidence="27">The sequence shown here is derived from an EMBL/GenBank/DDBJ whole genome shotgun (WGS) entry which is preliminary data.</text>
</comment>
<comment type="catalytic activity">
    <reaction evidence="17">
        <text>L-arginyl-glycine(out) = L-arginyl-glycine(in)</text>
        <dbReference type="Rhea" id="RHEA:79391"/>
        <dbReference type="ChEBI" id="CHEBI:229955"/>
    </reaction>
</comment>
<accession>A0A644YGI6</accession>
<reference evidence="27" key="1">
    <citation type="submission" date="2019-08" db="EMBL/GenBank/DDBJ databases">
        <authorList>
            <person name="Kucharzyk K."/>
            <person name="Murdoch R.W."/>
            <person name="Higgins S."/>
            <person name="Loffler F."/>
        </authorList>
    </citation>
    <scope>NUCLEOTIDE SEQUENCE</scope>
</reference>
<dbReference type="PROSITE" id="PS50850">
    <property type="entry name" value="MFS"/>
    <property type="match status" value="1"/>
</dbReference>
<evidence type="ECO:0000256" key="22">
    <source>
        <dbReference type="ARBA" id="ARBA00045018"/>
    </source>
</evidence>
<feature type="transmembrane region" description="Helical" evidence="25">
    <location>
        <begin position="382"/>
        <end position="408"/>
    </location>
</feature>
<dbReference type="EMBL" id="VSSQ01004882">
    <property type="protein sequence ID" value="MPM27001.1"/>
    <property type="molecule type" value="Genomic_DNA"/>
</dbReference>
<dbReference type="GO" id="GO:0005765">
    <property type="term" value="C:lysosomal membrane"/>
    <property type="evidence" value="ECO:0007669"/>
    <property type="project" value="UniProtKB-SubCell"/>
</dbReference>
<evidence type="ECO:0000256" key="18">
    <source>
        <dbReference type="ARBA" id="ARBA00044912"/>
    </source>
</evidence>
<evidence type="ECO:0000313" key="27">
    <source>
        <dbReference type="EMBL" id="MPM27001.1"/>
    </source>
</evidence>
<keyword evidence="5 25" id="KW-1133">Transmembrane helix</keyword>
<dbReference type="Pfam" id="PF07690">
    <property type="entry name" value="MFS_1"/>
    <property type="match status" value="1"/>
</dbReference>
<comment type="catalytic activity">
    <reaction evidence="18">
        <text>L-histidyl-L-alpha-amino acid(out) = L-histidyl-L-alpha-amino acid(in)</text>
        <dbReference type="Rhea" id="RHEA:79379"/>
        <dbReference type="ChEBI" id="CHEBI:229964"/>
    </reaction>
</comment>